<dbReference type="EMBL" id="JASPKZ010007155">
    <property type="protein sequence ID" value="KAJ9586463.1"/>
    <property type="molecule type" value="Genomic_DNA"/>
</dbReference>
<sequence length="84" mass="9918">ILYSKIIVIQLGIKLIHACCEHSKMPKWFVTKYTYKFSSNFTTRIHIFLKIFLNYTKVSLKFMISAKRSQYMWLGVVTPDPHSS</sequence>
<evidence type="ECO:0000313" key="1">
    <source>
        <dbReference type="EMBL" id="KAJ9586463.1"/>
    </source>
</evidence>
<keyword evidence="2" id="KW-1185">Reference proteome</keyword>
<feature type="non-terminal residue" evidence="1">
    <location>
        <position position="1"/>
    </location>
</feature>
<dbReference type="AlphaFoldDB" id="A0AAD7ZV86"/>
<reference evidence="1" key="2">
    <citation type="submission" date="2023-05" db="EMBL/GenBank/DDBJ databases">
        <authorList>
            <person name="Fouks B."/>
        </authorList>
    </citation>
    <scope>NUCLEOTIDE SEQUENCE</scope>
    <source>
        <strain evidence="1">Stay&amp;Tobe</strain>
        <tissue evidence="1">Testes</tissue>
    </source>
</reference>
<dbReference type="Proteomes" id="UP001233999">
    <property type="component" value="Unassembled WGS sequence"/>
</dbReference>
<proteinExistence type="predicted"/>
<evidence type="ECO:0000313" key="2">
    <source>
        <dbReference type="Proteomes" id="UP001233999"/>
    </source>
</evidence>
<gene>
    <name evidence="1" type="ORF">L9F63_019901</name>
</gene>
<reference evidence="1" key="1">
    <citation type="journal article" date="2023" name="IScience">
        <title>Live-bearing cockroach genome reveals convergent evolutionary mechanisms linked to viviparity in insects and beyond.</title>
        <authorList>
            <person name="Fouks B."/>
            <person name="Harrison M.C."/>
            <person name="Mikhailova A.A."/>
            <person name="Marchal E."/>
            <person name="English S."/>
            <person name="Carruthers M."/>
            <person name="Jennings E.C."/>
            <person name="Chiamaka E.L."/>
            <person name="Frigard R.A."/>
            <person name="Pippel M."/>
            <person name="Attardo G.M."/>
            <person name="Benoit J.B."/>
            <person name="Bornberg-Bauer E."/>
            <person name="Tobe S.S."/>
        </authorList>
    </citation>
    <scope>NUCLEOTIDE SEQUENCE</scope>
    <source>
        <strain evidence="1">Stay&amp;Tobe</strain>
    </source>
</reference>
<comment type="caution">
    <text evidence="1">The sequence shown here is derived from an EMBL/GenBank/DDBJ whole genome shotgun (WGS) entry which is preliminary data.</text>
</comment>
<organism evidence="1 2">
    <name type="scientific">Diploptera punctata</name>
    <name type="common">Pacific beetle cockroach</name>
    <dbReference type="NCBI Taxonomy" id="6984"/>
    <lineage>
        <taxon>Eukaryota</taxon>
        <taxon>Metazoa</taxon>
        <taxon>Ecdysozoa</taxon>
        <taxon>Arthropoda</taxon>
        <taxon>Hexapoda</taxon>
        <taxon>Insecta</taxon>
        <taxon>Pterygota</taxon>
        <taxon>Neoptera</taxon>
        <taxon>Polyneoptera</taxon>
        <taxon>Dictyoptera</taxon>
        <taxon>Blattodea</taxon>
        <taxon>Blaberoidea</taxon>
        <taxon>Blaberidae</taxon>
        <taxon>Diplopterinae</taxon>
        <taxon>Diploptera</taxon>
    </lineage>
</organism>
<name>A0AAD7ZV86_DIPPU</name>
<feature type="non-terminal residue" evidence="1">
    <location>
        <position position="84"/>
    </location>
</feature>
<accession>A0AAD7ZV86</accession>
<protein>
    <submittedName>
        <fullName evidence="1">Uncharacterized protein</fullName>
    </submittedName>
</protein>